<comment type="caution">
    <text evidence="2">The sequence shown here is derived from an EMBL/GenBank/DDBJ whole genome shotgun (WGS) entry which is preliminary data.</text>
</comment>
<dbReference type="EMBL" id="CAUYUJ010004206">
    <property type="protein sequence ID" value="CAK0808553.1"/>
    <property type="molecule type" value="Genomic_DNA"/>
</dbReference>
<feature type="signal peptide" evidence="1">
    <location>
        <begin position="1"/>
        <end position="19"/>
    </location>
</feature>
<accession>A0ABN9QQT8</accession>
<gene>
    <name evidence="2" type="ORF">PCOR1329_LOCUS14119</name>
</gene>
<feature type="chain" id="PRO_5047042868" description="Altered inheritance of mitochondria protein 24, mitochondrial" evidence="1">
    <location>
        <begin position="20"/>
        <end position="280"/>
    </location>
</feature>
<keyword evidence="3" id="KW-1185">Reference proteome</keyword>
<evidence type="ECO:0000313" key="3">
    <source>
        <dbReference type="Proteomes" id="UP001189429"/>
    </source>
</evidence>
<name>A0ABN9QQT8_9DINO</name>
<sequence length="280" mass="29400">MARVLKLALTAFALQKACALDLAAETDLEEKDALGHRAYLDVTDGAVSAGAHGAEVQELSGHGHRAYLDVTVGAVSAGAHAAEVQELSGHGHRAYLDVTVGAVSAGAHAAEVQELSGHGHRAYLDVTAGAVSAGAHAAEVQELSGHGHRAYLDVTVGAVSAVASDSDMEELDAGGRPKGARRRAHERGLQAELLADVASTGCAQLGGKWFSDPHGNMFQVEQKGCMIDFMLTVAKSPKKHRKRGVIRGTTVLIEPPFPEGKVLMNQTVAFGQHGDWVRKW</sequence>
<protein>
    <recommendedName>
        <fullName evidence="4">Altered inheritance of mitochondria protein 24, mitochondrial</fullName>
    </recommendedName>
</protein>
<proteinExistence type="predicted"/>
<organism evidence="2 3">
    <name type="scientific">Prorocentrum cordatum</name>
    <dbReference type="NCBI Taxonomy" id="2364126"/>
    <lineage>
        <taxon>Eukaryota</taxon>
        <taxon>Sar</taxon>
        <taxon>Alveolata</taxon>
        <taxon>Dinophyceae</taxon>
        <taxon>Prorocentrales</taxon>
        <taxon>Prorocentraceae</taxon>
        <taxon>Prorocentrum</taxon>
    </lineage>
</organism>
<reference evidence="2" key="1">
    <citation type="submission" date="2023-10" db="EMBL/GenBank/DDBJ databases">
        <authorList>
            <person name="Chen Y."/>
            <person name="Shah S."/>
            <person name="Dougan E. K."/>
            <person name="Thang M."/>
            <person name="Chan C."/>
        </authorList>
    </citation>
    <scope>NUCLEOTIDE SEQUENCE [LARGE SCALE GENOMIC DNA]</scope>
</reference>
<evidence type="ECO:0008006" key="4">
    <source>
        <dbReference type="Google" id="ProtNLM"/>
    </source>
</evidence>
<keyword evidence="1" id="KW-0732">Signal</keyword>
<evidence type="ECO:0000256" key="1">
    <source>
        <dbReference type="SAM" id="SignalP"/>
    </source>
</evidence>
<evidence type="ECO:0000313" key="2">
    <source>
        <dbReference type="EMBL" id="CAK0808553.1"/>
    </source>
</evidence>
<dbReference type="Proteomes" id="UP001189429">
    <property type="component" value="Unassembled WGS sequence"/>
</dbReference>